<evidence type="ECO:0000256" key="1">
    <source>
        <dbReference type="ARBA" id="ARBA00001974"/>
    </source>
</evidence>
<dbReference type="Gene3D" id="3.50.50.60">
    <property type="entry name" value="FAD/NAD(P)-binding domain"/>
    <property type="match status" value="1"/>
</dbReference>
<dbReference type="GO" id="GO:0016614">
    <property type="term" value="F:oxidoreductase activity, acting on CH-OH group of donors"/>
    <property type="evidence" value="ECO:0007669"/>
    <property type="project" value="InterPro"/>
</dbReference>
<sequence length="418" mass="46342">MWPHVGAGPGGSTQLWHNGLIEIEASVFERGWPFPKSELDAFYASAFQLLSGLEIGLVRAAIEDLAKRYRALGLPADGLPGLFYPQTPMNVWQALGLANSVKLVQADVVGVELREGESVRALQLRTPGQTQRLEGDVFVFAAGGLGTPVLLQTLAAAGSSLPALQHAGLHYEDHPMGFVGEVEVTVPLYRLWNFRVPGTDGNLRLPFVVRRPGIDISFQLRPAATYYRDTRRQRVGTVLNELRRAPWNLWNYFKLFAHWDDVLDILSFKFGVHWPTRHYTLLMMAEMPPQLELAIVAAEGKDANVRHRERRWVLTSAYRQELSAAIDELLEQLQPVVRRANLFPNWWEELRTGAHHSGTARMSVDAARGVCDADCRVHGVGNLYVCDGAVIPASGVANTGLTIAALALRLAAHLQARR</sequence>
<comment type="similarity">
    <text evidence="2">Belongs to the GMC oxidoreductase family.</text>
</comment>
<comment type="caution">
    <text evidence="7">The sequence shown here is derived from an EMBL/GenBank/DDBJ whole genome shotgun (WGS) entry which is preliminary data.</text>
</comment>
<keyword evidence="4" id="KW-0274">FAD</keyword>
<dbReference type="EMBL" id="SACR01000001">
    <property type="protein sequence ID" value="RVU49911.1"/>
    <property type="molecule type" value="Genomic_DNA"/>
</dbReference>
<evidence type="ECO:0000259" key="6">
    <source>
        <dbReference type="Pfam" id="PF05199"/>
    </source>
</evidence>
<dbReference type="PANTHER" id="PTHR42784">
    <property type="entry name" value="PYRANOSE 2-OXIDASE"/>
    <property type="match status" value="1"/>
</dbReference>
<comment type="cofactor">
    <cofactor evidence="1">
        <name>FAD</name>
        <dbReference type="ChEBI" id="CHEBI:57692"/>
    </cofactor>
</comment>
<evidence type="ECO:0000256" key="4">
    <source>
        <dbReference type="ARBA" id="ARBA00022827"/>
    </source>
</evidence>
<name>A0A437RT58_9BURK</name>
<accession>A0A437RT58</accession>
<proteinExistence type="inferred from homology"/>
<dbReference type="InterPro" id="IPR051473">
    <property type="entry name" value="P2Ox-like"/>
</dbReference>
<protein>
    <recommendedName>
        <fullName evidence="6">Glucose-methanol-choline oxidoreductase C-terminal domain-containing protein</fullName>
    </recommendedName>
</protein>
<gene>
    <name evidence="7" type="ORF">EOE66_04575</name>
</gene>
<dbReference type="Pfam" id="PF05199">
    <property type="entry name" value="GMC_oxred_C"/>
    <property type="match status" value="1"/>
</dbReference>
<organism evidence="7 8">
    <name type="scientific">Rubrivivax rivuli</name>
    <dbReference type="NCBI Taxonomy" id="1862385"/>
    <lineage>
        <taxon>Bacteria</taxon>
        <taxon>Pseudomonadati</taxon>
        <taxon>Pseudomonadota</taxon>
        <taxon>Betaproteobacteria</taxon>
        <taxon>Burkholderiales</taxon>
        <taxon>Sphaerotilaceae</taxon>
        <taxon>Rubrivivax</taxon>
    </lineage>
</organism>
<dbReference type="AlphaFoldDB" id="A0A437RT58"/>
<evidence type="ECO:0000313" key="8">
    <source>
        <dbReference type="Proteomes" id="UP000285575"/>
    </source>
</evidence>
<keyword evidence="8" id="KW-1185">Reference proteome</keyword>
<evidence type="ECO:0000256" key="2">
    <source>
        <dbReference type="ARBA" id="ARBA00010790"/>
    </source>
</evidence>
<evidence type="ECO:0000313" key="7">
    <source>
        <dbReference type="EMBL" id="RVU49911.1"/>
    </source>
</evidence>
<keyword evidence="3" id="KW-0285">Flavoprotein</keyword>
<reference evidence="7 8" key="1">
    <citation type="submission" date="2019-01" db="EMBL/GenBank/DDBJ databases">
        <authorList>
            <person name="Chen W.-M."/>
        </authorList>
    </citation>
    <scope>NUCLEOTIDE SEQUENCE [LARGE SCALE GENOMIC DNA]</scope>
    <source>
        <strain evidence="7 8">KYPY4</strain>
    </source>
</reference>
<keyword evidence="5" id="KW-0560">Oxidoreductase</keyword>
<dbReference type="OrthoDB" id="9787779at2"/>
<dbReference type="Proteomes" id="UP000285575">
    <property type="component" value="Unassembled WGS sequence"/>
</dbReference>
<dbReference type="SUPFAM" id="SSF51905">
    <property type="entry name" value="FAD/NAD(P)-binding domain"/>
    <property type="match status" value="1"/>
</dbReference>
<dbReference type="InterPro" id="IPR036188">
    <property type="entry name" value="FAD/NAD-bd_sf"/>
</dbReference>
<dbReference type="InterPro" id="IPR007867">
    <property type="entry name" value="GMC_OxRtase_C"/>
</dbReference>
<feature type="domain" description="Glucose-methanol-choline oxidoreductase C-terminal" evidence="6">
    <location>
        <begin position="348"/>
        <end position="407"/>
    </location>
</feature>
<evidence type="ECO:0000256" key="3">
    <source>
        <dbReference type="ARBA" id="ARBA00022630"/>
    </source>
</evidence>
<dbReference type="PANTHER" id="PTHR42784:SF1">
    <property type="entry name" value="PYRANOSE 2-OXIDASE"/>
    <property type="match status" value="1"/>
</dbReference>
<evidence type="ECO:0000256" key="5">
    <source>
        <dbReference type="ARBA" id="ARBA00023002"/>
    </source>
</evidence>